<accession>A0A4U1CCT0</accession>
<dbReference type="RefSeq" id="WP_136837588.1">
    <property type="nucleotide sequence ID" value="NZ_SWBQ01000006.1"/>
</dbReference>
<comment type="caution">
    <text evidence="3">The sequence shown here is derived from an EMBL/GenBank/DDBJ whole genome shotgun (WGS) entry which is preliminary data.</text>
</comment>
<feature type="domain" description="Putative auto-transporter adhesin head GIN" evidence="2">
    <location>
        <begin position="39"/>
        <end position="166"/>
    </location>
</feature>
<evidence type="ECO:0000259" key="2">
    <source>
        <dbReference type="Pfam" id="PF10988"/>
    </source>
</evidence>
<evidence type="ECO:0000313" key="3">
    <source>
        <dbReference type="EMBL" id="TKC03949.1"/>
    </source>
</evidence>
<feature type="signal peptide" evidence="1">
    <location>
        <begin position="1"/>
        <end position="27"/>
    </location>
</feature>
<name>A0A4U1CCT0_9SPHI</name>
<feature type="chain" id="PRO_5020665926" description="Putative auto-transporter adhesin head GIN domain-containing protein" evidence="1">
    <location>
        <begin position="28"/>
        <end position="198"/>
    </location>
</feature>
<dbReference type="Proteomes" id="UP000307244">
    <property type="component" value="Unassembled WGS sequence"/>
</dbReference>
<gene>
    <name evidence="3" type="ORF">FA047_18570</name>
</gene>
<sequence length="198" mass="21344">MKTLTKTLFYTVFAAVLLTSSAMTSLAANTIKIETIKNNFNKIWVGGNVKIILTQSENEGVFVDENFNADKTFVTSKGQTLYVNSMADGQVTIKVSVKDLQRIEAAGSSVVVTSNNFDVKYLQVFLSQSAKAKVSAITGSLYTVVNDDAKLKMSGSANEHTLLASNMKNIKFGDFVSLKTNRQGSPSLPADQLAGIAK</sequence>
<dbReference type="EMBL" id="SWBQ01000006">
    <property type="protein sequence ID" value="TKC03949.1"/>
    <property type="molecule type" value="Genomic_DNA"/>
</dbReference>
<reference evidence="3 4" key="1">
    <citation type="submission" date="2019-04" db="EMBL/GenBank/DDBJ databases">
        <title>Pedobacter sp. RP-3-15 sp. nov., isolated from Arctic soil.</title>
        <authorList>
            <person name="Dahal R.H."/>
            <person name="Kim D.-U."/>
        </authorList>
    </citation>
    <scope>NUCLEOTIDE SEQUENCE [LARGE SCALE GENOMIC DNA]</scope>
    <source>
        <strain evidence="3 4">RP-3-15</strain>
    </source>
</reference>
<proteinExistence type="predicted"/>
<dbReference type="OrthoDB" id="761127at2"/>
<dbReference type="Gene3D" id="2.160.20.120">
    <property type="match status" value="1"/>
</dbReference>
<dbReference type="InterPro" id="IPR021255">
    <property type="entry name" value="DUF2807"/>
</dbReference>
<organism evidence="3 4">
    <name type="scientific">Pedobacter frigoris</name>
    <dbReference type="NCBI Taxonomy" id="2571272"/>
    <lineage>
        <taxon>Bacteria</taxon>
        <taxon>Pseudomonadati</taxon>
        <taxon>Bacteroidota</taxon>
        <taxon>Sphingobacteriia</taxon>
        <taxon>Sphingobacteriales</taxon>
        <taxon>Sphingobacteriaceae</taxon>
        <taxon>Pedobacter</taxon>
    </lineage>
</organism>
<keyword evidence="1" id="KW-0732">Signal</keyword>
<dbReference type="Pfam" id="PF10988">
    <property type="entry name" value="DUF2807"/>
    <property type="match status" value="1"/>
</dbReference>
<dbReference type="AlphaFoldDB" id="A0A4U1CCT0"/>
<keyword evidence="4" id="KW-1185">Reference proteome</keyword>
<protein>
    <recommendedName>
        <fullName evidence="2">Putative auto-transporter adhesin head GIN domain-containing protein</fullName>
    </recommendedName>
</protein>
<evidence type="ECO:0000313" key="4">
    <source>
        <dbReference type="Proteomes" id="UP000307244"/>
    </source>
</evidence>
<evidence type="ECO:0000256" key="1">
    <source>
        <dbReference type="SAM" id="SignalP"/>
    </source>
</evidence>